<dbReference type="GO" id="GO:0005524">
    <property type="term" value="F:ATP binding"/>
    <property type="evidence" value="ECO:0007669"/>
    <property type="project" value="UniProtKB-KW"/>
</dbReference>
<dbReference type="Gene3D" id="3.40.50.300">
    <property type="entry name" value="P-loop containing nucleotide triphosphate hydrolases"/>
    <property type="match status" value="1"/>
</dbReference>
<dbReference type="InterPro" id="IPR027417">
    <property type="entry name" value="P-loop_NTPase"/>
</dbReference>
<dbReference type="GO" id="GO:0016887">
    <property type="term" value="F:ATP hydrolysis activity"/>
    <property type="evidence" value="ECO:0007669"/>
    <property type="project" value="InterPro"/>
</dbReference>
<keyword evidence="4" id="KW-0614">Plasmid</keyword>
<evidence type="ECO:0000256" key="2">
    <source>
        <dbReference type="ARBA" id="ARBA00022840"/>
    </source>
</evidence>
<dbReference type="RefSeq" id="WP_013483536.1">
    <property type="nucleotide sequence ID" value="NC_014824.1"/>
</dbReference>
<reference evidence="5" key="1">
    <citation type="journal article" date="2011" name="J. Bacteriol.">
        <title>Complete genome of the cellulolytic ruminal bacterium Ruminococcus albus 7.</title>
        <authorList>
            <person name="Suen G."/>
            <person name="Stevenson D.M."/>
            <person name="Bruce D.C."/>
            <person name="Chertkov O."/>
            <person name="Copeland A."/>
            <person name="Cheng J.F."/>
            <person name="Detter C."/>
            <person name="Detter J.C."/>
            <person name="Goodwin L.A."/>
            <person name="Han C.S."/>
            <person name="Hauser L.J."/>
            <person name="Ivanova N.N."/>
            <person name="Kyrpides N.C."/>
            <person name="Land M.L."/>
            <person name="Lapidus A."/>
            <person name="Lucas S."/>
            <person name="Ovchinnikova G."/>
            <person name="Pitluck S."/>
            <person name="Tapia R."/>
            <person name="Woyke T."/>
            <person name="Boyum J."/>
            <person name="Mead D."/>
            <person name="Weimer P.J."/>
        </authorList>
    </citation>
    <scope>NUCLEOTIDE SEQUENCE [LARGE SCALE GENOMIC DNA]</scope>
    <source>
        <strain evidence="5">ATCC 27210 / DSM 20455 / JCM 14654 / NCDO 2250 / 7</strain>
        <plasmid evidence="5">pRUMAL01</plasmid>
    </source>
</reference>
<feature type="domain" description="ABC transporter" evidence="3">
    <location>
        <begin position="4"/>
        <end position="214"/>
    </location>
</feature>
<dbReference type="HOGENOM" id="CLU_000604_1_2_9"/>
<dbReference type="InterPro" id="IPR003439">
    <property type="entry name" value="ABC_transporter-like_ATP-bd"/>
</dbReference>
<dbReference type="PROSITE" id="PS00211">
    <property type="entry name" value="ABC_TRANSPORTER_1"/>
    <property type="match status" value="1"/>
</dbReference>
<dbReference type="EMBL" id="CP002404">
    <property type="protein sequence ID" value="ADU23987.1"/>
    <property type="molecule type" value="Genomic_DNA"/>
</dbReference>
<keyword evidence="2" id="KW-0067">ATP-binding</keyword>
<evidence type="ECO:0000259" key="3">
    <source>
        <dbReference type="PROSITE" id="PS50893"/>
    </source>
</evidence>
<dbReference type="PANTHER" id="PTHR43158">
    <property type="entry name" value="SKFA PEPTIDE EXPORT ATP-BINDING PROTEIN SKFE"/>
    <property type="match status" value="1"/>
</dbReference>
<dbReference type="SMART" id="SM00382">
    <property type="entry name" value="AAA"/>
    <property type="match status" value="1"/>
</dbReference>
<keyword evidence="1" id="KW-0547">Nucleotide-binding</keyword>
<name>E6UJZ1_RUMA7</name>
<dbReference type="Pfam" id="PF00005">
    <property type="entry name" value="ABC_tran"/>
    <property type="match status" value="1"/>
</dbReference>
<dbReference type="eggNOG" id="COG1131">
    <property type="taxonomic scope" value="Bacteria"/>
</dbReference>
<proteinExistence type="predicted"/>
<dbReference type="InterPro" id="IPR003593">
    <property type="entry name" value="AAA+_ATPase"/>
</dbReference>
<sequence>MSVIKVKNAVKRFKSNTVIDDVSLTLKSGNIYGFVGRNGSGKTMLFRAMSGLIHLTEGSIEVDGKVLHKDIDALPSVGIAIENAGLFPEFSGYKNLKILAGIKKKISKDKIRETIAAVGLDPDDKRPIRKYSLGMRQRILIAQAIMEDPDVLLLDEPTNGLDDSGVDEIRKLISAQAQRGALVCVASHNKEDIALLSNKIFRVDNGKVREDREI</sequence>
<accession>E6UJZ1</accession>
<gene>
    <name evidence="4" type="ordered locus">Rumal_3545</name>
</gene>
<dbReference type="AlphaFoldDB" id="E6UJZ1"/>
<dbReference type="Proteomes" id="UP000006919">
    <property type="component" value="Plasmid pRUMAL01"/>
</dbReference>
<dbReference type="OrthoDB" id="9809205at2"/>
<protein>
    <submittedName>
        <fullName evidence="4">ABC transporter related protein</fullName>
    </submittedName>
</protein>
<evidence type="ECO:0000313" key="5">
    <source>
        <dbReference type="Proteomes" id="UP000006919"/>
    </source>
</evidence>
<evidence type="ECO:0000256" key="1">
    <source>
        <dbReference type="ARBA" id="ARBA00022741"/>
    </source>
</evidence>
<dbReference type="PROSITE" id="PS50893">
    <property type="entry name" value="ABC_TRANSPORTER_2"/>
    <property type="match status" value="1"/>
</dbReference>
<dbReference type="SUPFAM" id="SSF52540">
    <property type="entry name" value="P-loop containing nucleoside triphosphate hydrolases"/>
    <property type="match status" value="1"/>
</dbReference>
<geneLocation type="plasmid" evidence="4 5">
    <name>pRUMAL01</name>
</geneLocation>
<evidence type="ECO:0000313" key="4">
    <source>
        <dbReference type="EMBL" id="ADU23987.1"/>
    </source>
</evidence>
<dbReference type="InterPro" id="IPR017871">
    <property type="entry name" value="ABC_transporter-like_CS"/>
</dbReference>
<dbReference type="KEGG" id="ral:Rumal_3545"/>
<organism evidence="4 5">
    <name type="scientific">Ruminococcus albus (strain ATCC 27210 / DSM 20455 / JCM 14654 / NCDO 2250 / 7)</name>
    <dbReference type="NCBI Taxonomy" id="697329"/>
    <lineage>
        <taxon>Bacteria</taxon>
        <taxon>Bacillati</taxon>
        <taxon>Bacillota</taxon>
        <taxon>Clostridia</taxon>
        <taxon>Eubacteriales</taxon>
        <taxon>Oscillospiraceae</taxon>
        <taxon>Ruminococcus</taxon>
    </lineage>
</organism>
<dbReference type="PANTHER" id="PTHR43158:SF7">
    <property type="entry name" value="ABC TRANSPORTER, ATP-BINDING PROTEIN"/>
    <property type="match status" value="1"/>
</dbReference>